<evidence type="ECO:0000256" key="1">
    <source>
        <dbReference type="SAM" id="SignalP"/>
    </source>
</evidence>
<gene>
    <name evidence="2" type="ORF">GO621_03355</name>
</gene>
<dbReference type="EMBL" id="WPIK01000003">
    <property type="protein sequence ID" value="MVN20569.1"/>
    <property type="molecule type" value="Genomic_DNA"/>
</dbReference>
<accession>A0A7K1STD3</accession>
<keyword evidence="3" id="KW-1185">Reference proteome</keyword>
<keyword evidence="1" id="KW-0732">Signal</keyword>
<dbReference type="SUPFAM" id="SSF50630">
    <property type="entry name" value="Acid proteases"/>
    <property type="match status" value="1"/>
</dbReference>
<evidence type="ECO:0000313" key="3">
    <source>
        <dbReference type="Proteomes" id="UP000462014"/>
    </source>
</evidence>
<dbReference type="Proteomes" id="UP000462014">
    <property type="component" value="Unassembled WGS sequence"/>
</dbReference>
<dbReference type="RefSeq" id="WP_157564189.1">
    <property type="nucleotide sequence ID" value="NZ_WPIK01000003.1"/>
</dbReference>
<reference evidence="2 3" key="1">
    <citation type="submission" date="2019-12" db="EMBL/GenBank/DDBJ databases">
        <title>Mucilaginibacter sp. HMF7410 genome sequencing and assembly.</title>
        <authorList>
            <person name="Kang H."/>
            <person name="Cha I."/>
            <person name="Kim H."/>
            <person name="Joh K."/>
        </authorList>
    </citation>
    <scope>NUCLEOTIDE SEQUENCE [LARGE SCALE GENOMIC DNA]</scope>
    <source>
        <strain evidence="2 3">HMF7410</strain>
    </source>
</reference>
<feature type="chain" id="PRO_5029785420" description="Aspartyl protease" evidence="1">
    <location>
        <begin position="22"/>
        <end position="362"/>
    </location>
</feature>
<protein>
    <recommendedName>
        <fullName evidence="4">Aspartyl protease</fullName>
    </recommendedName>
</protein>
<name>A0A7K1STD3_9SPHI</name>
<comment type="caution">
    <text evidence="2">The sequence shown here is derived from an EMBL/GenBank/DDBJ whole genome shotgun (WGS) entry which is preliminary data.</text>
</comment>
<evidence type="ECO:0000313" key="2">
    <source>
        <dbReference type="EMBL" id="MVN20569.1"/>
    </source>
</evidence>
<feature type="signal peptide" evidence="1">
    <location>
        <begin position="1"/>
        <end position="21"/>
    </location>
</feature>
<organism evidence="2 3">
    <name type="scientific">Mucilaginibacter arboris</name>
    <dbReference type="NCBI Taxonomy" id="2682090"/>
    <lineage>
        <taxon>Bacteria</taxon>
        <taxon>Pseudomonadati</taxon>
        <taxon>Bacteroidota</taxon>
        <taxon>Sphingobacteriia</taxon>
        <taxon>Sphingobacteriales</taxon>
        <taxon>Sphingobacteriaceae</taxon>
        <taxon>Mucilaginibacter</taxon>
    </lineage>
</organism>
<sequence length="362" mass="37941">MKNKYAIAPQFFYLLFVILVASSCKKDSTASKPVSATPVTLGMYEAGSGSNKRVFIPITGIGTQSVTYYGIFDTGSSGMTIDATGILPASMITSSGIQVTGDSVVNGITVTSQQAVVSYGDKTSTTKEYGNLAYADVTIGDQNGNLTLKRVPIFLYYKIVDGSGTKLAAHSSDVFGVGPGISYANSAIASPLSYYSPGTNLTKGFKLATLNTSSFTSNGTFVAGLLSIGLTSADLSSNGFIMHPLTYSSTGGYSPNIPATITYNGTSTAAQVLFDTGTPSVTIIEDQKATSGVGSLPANSVVTVTTNKGFTYQYTTTTTSNLTAIQNPNNTADYRTIFSIDFFINNEILTDYAGHQIGLKNF</sequence>
<dbReference type="AlphaFoldDB" id="A0A7K1STD3"/>
<proteinExistence type="predicted"/>
<evidence type="ECO:0008006" key="4">
    <source>
        <dbReference type="Google" id="ProtNLM"/>
    </source>
</evidence>
<dbReference type="PROSITE" id="PS51257">
    <property type="entry name" value="PROKAR_LIPOPROTEIN"/>
    <property type="match status" value="1"/>
</dbReference>
<dbReference type="InterPro" id="IPR021109">
    <property type="entry name" value="Peptidase_aspartic_dom_sf"/>
</dbReference>